<dbReference type="AlphaFoldDB" id="A0AAW3B1I7"/>
<protein>
    <submittedName>
        <fullName evidence="1">Uncharacterized protein</fullName>
    </submittedName>
</protein>
<evidence type="ECO:0000313" key="1">
    <source>
        <dbReference type="EMBL" id="KAL0515997.1"/>
    </source>
</evidence>
<sequence length="177" mass="19302">MVVQPGEVARQGGTVLHVAVAEALKLDRILDPFQLLRPAANDADRLDADMLQYAEHGLAGLALVDERLAALWQLLEVCVELFVRTEFDVILTRMAHSVGDLVQVHVEAHFRAVFVNDSTSVENGVVVYVTTAQVCPPRDLVQRGENNQVAVLLLNLFDSRAAGLACRLCCSCLSTPL</sequence>
<proteinExistence type="predicted"/>
<reference evidence="1 2" key="1">
    <citation type="submission" date="2024-02" db="EMBL/GenBank/DDBJ databases">
        <title>FIRST GENOME SEQUENCES OF Leishmania (Viannia) shawi, Leishmania (Viannia) lindenbergi AND Leishmania (Viannia) utingensis.</title>
        <authorList>
            <person name="Resadore F."/>
            <person name="Custodio M.G.F."/>
            <person name="Boite M.C."/>
            <person name="Cupolillo E."/>
            <person name="Ferreira G.E.M."/>
        </authorList>
    </citation>
    <scope>NUCLEOTIDE SEQUENCE [LARGE SCALE GENOMIC DNA]</scope>
    <source>
        <strain evidence="1 2">ITUB/BR/1977/M4964</strain>
    </source>
</reference>
<gene>
    <name evidence="1" type="ORF">Q4I30_000479</name>
</gene>
<evidence type="ECO:0000313" key="2">
    <source>
        <dbReference type="Proteomes" id="UP001482455"/>
    </source>
</evidence>
<accession>A0AAW3B1I7</accession>
<keyword evidence="2" id="KW-1185">Reference proteome</keyword>
<dbReference type="EMBL" id="JBAMZL010000001">
    <property type="protein sequence ID" value="KAL0515997.1"/>
    <property type="molecule type" value="Genomic_DNA"/>
</dbReference>
<name>A0AAW3B1I7_9TRYP</name>
<comment type="caution">
    <text evidence="1">The sequence shown here is derived from an EMBL/GenBank/DDBJ whole genome shotgun (WGS) entry which is preliminary data.</text>
</comment>
<dbReference type="Proteomes" id="UP001482455">
    <property type="component" value="Unassembled WGS sequence"/>
</dbReference>
<organism evidence="1 2">
    <name type="scientific">Leishmania utingensis</name>
    <dbReference type="NCBI Taxonomy" id="653362"/>
    <lineage>
        <taxon>Eukaryota</taxon>
        <taxon>Discoba</taxon>
        <taxon>Euglenozoa</taxon>
        <taxon>Kinetoplastea</taxon>
        <taxon>Metakinetoplastina</taxon>
        <taxon>Trypanosomatida</taxon>
        <taxon>Trypanosomatidae</taxon>
        <taxon>Leishmaniinae</taxon>
        <taxon>Leishmania</taxon>
    </lineage>
</organism>